<keyword evidence="2" id="KW-0479">Metal-binding</keyword>
<keyword evidence="4" id="KW-0411">Iron-sulfur</keyword>
<evidence type="ECO:0000259" key="5">
    <source>
        <dbReference type="Pfam" id="PF01077"/>
    </source>
</evidence>
<evidence type="ECO:0000256" key="4">
    <source>
        <dbReference type="ARBA" id="ARBA00023014"/>
    </source>
</evidence>
<evidence type="ECO:0000256" key="2">
    <source>
        <dbReference type="ARBA" id="ARBA00022723"/>
    </source>
</evidence>
<dbReference type="GO" id="GO:0051539">
    <property type="term" value="F:4 iron, 4 sulfur cluster binding"/>
    <property type="evidence" value="ECO:0007669"/>
    <property type="project" value="UniProtKB-KW"/>
</dbReference>
<gene>
    <name evidence="6" type="ORF">SCARUB_00053</name>
</gene>
<dbReference type="Gene3D" id="3.30.413.10">
    <property type="entry name" value="Sulfite Reductase Hemoprotein, domain 1"/>
    <property type="match status" value="1"/>
</dbReference>
<dbReference type="Proteomes" id="UP000094056">
    <property type="component" value="Unassembled WGS sequence"/>
</dbReference>
<organism evidence="6 7">
    <name type="scientific">Candidatus Scalindua rubra</name>
    <dbReference type="NCBI Taxonomy" id="1872076"/>
    <lineage>
        <taxon>Bacteria</taxon>
        <taxon>Pseudomonadati</taxon>
        <taxon>Planctomycetota</taxon>
        <taxon>Candidatus Brocadiia</taxon>
        <taxon>Candidatus Brocadiales</taxon>
        <taxon>Candidatus Scalinduaceae</taxon>
        <taxon>Candidatus Scalindua</taxon>
    </lineage>
</organism>
<accession>A0A1E3XGM6</accession>
<keyword evidence="1" id="KW-0004">4Fe-4S</keyword>
<protein>
    <submittedName>
        <fullName evidence="6">Nitrite and sulphite reductase 4Fe-4S subunit</fullName>
    </submittedName>
</protein>
<evidence type="ECO:0000256" key="3">
    <source>
        <dbReference type="ARBA" id="ARBA00023004"/>
    </source>
</evidence>
<evidence type="ECO:0000313" key="6">
    <source>
        <dbReference type="EMBL" id="ODS34793.1"/>
    </source>
</evidence>
<name>A0A1E3XGM6_9BACT</name>
<comment type="caution">
    <text evidence="6">The sequence shown here is derived from an EMBL/GenBank/DDBJ whole genome shotgun (WGS) entry which is preliminary data.</text>
</comment>
<reference evidence="6 7" key="1">
    <citation type="submission" date="2016-07" db="EMBL/GenBank/DDBJ databases">
        <title>Draft genome of Scalindua rubra, obtained from a brine-seawater interface in the Red Sea, sheds light on salt adaptation in anammox bacteria.</title>
        <authorList>
            <person name="Speth D.R."/>
            <person name="Lagkouvardos I."/>
            <person name="Wang Y."/>
            <person name="Qian P.-Y."/>
            <person name="Dutilh B.E."/>
            <person name="Jetten M.S."/>
        </authorList>
    </citation>
    <scope>NUCLEOTIDE SEQUENCE [LARGE SCALE GENOMIC DNA]</scope>
    <source>
        <strain evidence="6">BSI-1</strain>
    </source>
</reference>
<dbReference type="EMBL" id="MAYW01000001">
    <property type="protein sequence ID" value="ODS34793.1"/>
    <property type="molecule type" value="Genomic_DNA"/>
</dbReference>
<dbReference type="Pfam" id="PF01077">
    <property type="entry name" value="NIR_SIR"/>
    <property type="match status" value="1"/>
</dbReference>
<dbReference type="InterPro" id="IPR006067">
    <property type="entry name" value="NO2/SO3_Rdtase_4Fe4S_dom"/>
</dbReference>
<evidence type="ECO:0000256" key="1">
    <source>
        <dbReference type="ARBA" id="ARBA00022485"/>
    </source>
</evidence>
<dbReference type="GO" id="GO:0016491">
    <property type="term" value="F:oxidoreductase activity"/>
    <property type="evidence" value="ECO:0007669"/>
    <property type="project" value="InterPro"/>
</dbReference>
<dbReference type="AlphaFoldDB" id="A0A1E3XGM6"/>
<sequence>MDRKTKGLGCRAGGKHGRHPRKANEIMLFLPDEKVLDFIEQTLDWYKKNGKRGERIGTTIDRVGLEKYGEEVARPFITD</sequence>
<proteinExistence type="predicted"/>
<dbReference type="GO" id="GO:0046872">
    <property type="term" value="F:metal ion binding"/>
    <property type="evidence" value="ECO:0007669"/>
    <property type="project" value="UniProtKB-KW"/>
</dbReference>
<dbReference type="SUPFAM" id="SSF56014">
    <property type="entry name" value="Nitrite and sulphite reductase 4Fe-4S domain-like"/>
    <property type="match status" value="1"/>
</dbReference>
<dbReference type="InterPro" id="IPR045854">
    <property type="entry name" value="NO2/SO3_Rdtase_4Fe4S_sf"/>
</dbReference>
<keyword evidence="3" id="KW-0408">Iron</keyword>
<evidence type="ECO:0000313" key="7">
    <source>
        <dbReference type="Proteomes" id="UP000094056"/>
    </source>
</evidence>
<dbReference type="GO" id="GO:0020037">
    <property type="term" value="F:heme binding"/>
    <property type="evidence" value="ECO:0007669"/>
    <property type="project" value="InterPro"/>
</dbReference>
<feature type="domain" description="Nitrite/sulphite reductase 4Fe-4S" evidence="5">
    <location>
        <begin position="5"/>
        <end position="73"/>
    </location>
</feature>